<evidence type="ECO:0000259" key="3">
    <source>
        <dbReference type="Pfam" id="PF24476"/>
    </source>
</evidence>
<name>A0A4Z1F5I3_9HELO</name>
<gene>
    <name evidence="4" type="ORF">BTUL_0003g00170</name>
</gene>
<dbReference type="EMBL" id="PQXH01000003">
    <property type="protein sequence ID" value="TGO19705.1"/>
    <property type="molecule type" value="Genomic_DNA"/>
</dbReference>
<evidence type="ECO:0000313" key="4">
    <source>
        <dbReference type="EMBL" id="TGO19705.1"/>
    </source>
</evidence>
<feature type="domain" description="DUF7580" evidence="3">
    <location>
        <begin position="433"/>
        <end position="644"/>
    </location>
</feature>
<dbReference type="InterPro" id="IPR011009">
    <property type="entry name" value="Kinase-like_dom_sf"/>
</dbReference>
<dbReference type="SUPFAM" id="SSF56112">
    <property type="entry name" value="Protein kinase-like (PK-like)"/>
    <property type="match status" value="1"/>
</dbReference>
<dbReference type="Gene3D" id="1.20.120.1020">
    <property type="entry name" value="Prion-inhibition and propagation, HeLo domain"/>
    <property type="match status" value="1"/>
</dbReference>
<dbReference type="InterPro" id="IPR056002">
    <property type="entry name" value="DUF7580"/>
</dbReference>
<reference evidence="4 5" key="1">
    <citation type="submission" date="2017-12" db="EMBL/GenBank/DDBJ databases">
        <title>Comparative genomics of Botrytis spp.</title>
        <authorList>
            <person name="Valero-Jimenez C.A."/>
            <person name="Tapia P."/>
            <person name="Veloso J."/>
            <person name="Silva-Moreno E."/>
            <person name="Staats M."/>
            <person name="Valdes J.H."/>
            <person name="Van Kan J.A.L."/>
        </authorList>
    </citation>
    <scope>NUCLEOTIDE SEQUENCE [LARGE SCALE GENOMIC DNA]</scope>
    <source>
        <strain evidence="4 5">Bt9001</strain>
    </source>
</reference>
<feature type="domain" description="Prion-inhibition and propagation HeLo" evidence="2">
    <location>
        <begin position="5"/>
        <end position="207"/>
    </location>
</feature>
<protein>
    <submittedName>
        <fullName evidence="4">Uncharacterized protein</fullName>
    </submittedName>
</protein>
<dbReference type="AlphaFoldDB" id="A0A4Z1F5I3"/>
<dbReference type="Pfam" id="PF24476">
    <property type="entry name" value="DUF7580"/>
    <property type="match status" value="1"/>
</dbReference>
<dbReference type="Gene3D" id="1.10.510.10">
    <property type="entry name" value="Transferase(Phosphotransferase) domain 1"/>
    <property type="match status" value="1"/>
</dbReference>
<dbReference type="InterPro" id="IPR029498">
    <property type="entry name" value="HeLo_dom"/>
</dbReference>
<keyword evidence="5" id="KW-1185">Reference proteome</keyword>
<comment type="caution">
    <text evidence="4">The sequence shown here is derived from an EMBL/GenBank/DDBJ whole genome shotgun (WGS) entry which is preliminary data.</text>
</comment>
<dbReference type="InterPro" id="IPR038305">
    <property type="entry name" value="HeLo_sf"/>
</dbReference>
<proteinExistence type="predicted"/>
<accession>A0A4Z1F5I3</accession>
<feature type="compositionally biased region" description="Polar residues" evidence="1">
    <location>
        <begin position="256"/>
        <end position="274"/>
    </location>
</feature>
<dbReference type="Pfam" id="PF14479">
    <property type="entry name" value="HeLo"/>
    <property type="match status" value="1"/>
</dbReference>
<organism evidence="4 5">
    <name type="scientific">Botrytis tulipae</name>
    <dbReference type="NCBI Taxonomy" id="87230"/>
    <lineage>
        <taxon>Eukaryota</taxon>
        <taxon>Fungi</taxon>
        <taxon>Dikarya</taxon>
        <taxon>Ascomycota</taxon>
        <taxon>Pezizomycotina</taxon>
        <taxon>Leotiomycetes</taxon>
        <taxon>Helotiales</taxon>
        <taxon>Sclerotiniaceae</taxon>
        <taxon>Botrytis</taxon>
    </lineage>
</organism>
<evidence type="ECO:0000259" key="2">
    <source>
        <dbReference type="Pfam" id="PF14479"/>
    </source>
</evidence>
<dbReference type="Proteomes" id="UP000297777">
    <property type="component" value="Unassembled WGS sequence"/>
</dbReference>
<sequence>MEVAGFAIGAASVASIFQTCVHGYRTLDTAMKLGNTIVTLNIQFRIEGIRLLMWGRYWGLIEGIETIEEGAHKLPIDGRKDNDITLLDTVDEDHEIPGLKSLTVEILERINEALDEWKRIGQKYGKLEGNQGTASATEFMAPEPRISAHLLLAKISAKHSAKEKEVSSSNSVYSKLRWALKDKTGLEELLSRLTNLNDKNNSLMRGLTGEIVGAIEENHNDTKAAEIILLRHENKSQIPELLRNDEKNKVQDSEGHTSPSPFTKSSTWAQSGQKSMQIPTSDFASFSEPKLQYHHANTSFYVPLPRTMAVYAPLSKDDSNIFAQHFVEDSTNEQFKQVSTISLKAGSAQSVLIEWRLAAAETHYSELSPDDLLLRRHHIAHLLHRTFDTDANFRILDCIGYTTTTGHTPEGGSHELVGFVYRIPEFASPVSLPVTLKDLLSEAYASESPKVPSLNQRFKLSHSLATALYQLQCAGWVRRKISSYNIIFFRDQRTSEVDLSHPFLVGWQYSLPDDERYSSPSEDSQIGIADLDMYFHIARIIHKRSQSHFPRFRPSFDIYSLGIVLLELSFWEPIMTLATPSERVAMTRWEVFAHKPRGNKLGPACSWWKTIWEVAKKELAPEMGDAYRDAVLFCLRVNDHERDIWTGAEANGSNFREMVEKRYPNREFSEVGIEKEFYWKVMKTLEAVRI</sequence>
<dbReference type="PANTHER" id="PTHR37542">
    <property type="entry name" value="HELO DOMAIN-CONTAINING PROTEIN-RELATED"/>
    <property type="match status" value="1"/>
</dbReference>
<dbReference type="OrthoDB" id="1911848at2759"/>
<evidence type="ECO:0000313" key="5">
    <source>
        <dbReference type="Proteomes" id="UP000297777"/>
    </source>
</evidence>
<evidence type="ECO:0000256" key="1">
    <source>
        <dbReference type="SAM" id="MobiDB-lite"/>
    </source>
</evidence>
<feature type="region of interest" description="Disordered" evidence="1">
    <location>
        <begin position="247"/>
        <end position="274"/>
    </location>
</feature>